<dbReference type="RefSeq" id="XP_022306420.1">
    <property type="nucleotide sequence ID" value="XM_022450712.1"/>
</dbReference>
<dbReference type="Proteomes" id="UP000694844">
    <property type="component" value="Chromosome 1"/>
</dbReference>
<proteinExistence type="predicted"/>
<feature type="signal peptide" evidence="1">
    <location>
        <begin position="1"/>
        <end position="18"/>
    </location>
</feature>
<evidence type="ECO:0000313" key="2">
    <source>
        <dbReference type="Proteomes" id="UP000694844"/>
    </source>
</evidence>
<gene>
    <name evidence="3" type="primary">LOC111112854</name>
</gene>
<dbReference type="GeneID" id="111112854"/>
<sequence>MVLFSVILLFVVTSITFALVVTTKNIVDDIPTKGGQQVKGLPALKSMEMSLNNLSRSQDHLVQGLQNFNINTKKINKEHMENLTSILISDISLWKTAVKKLYTMFHSIVCIKSCTGRTDGNYQSCFTCGGFISCSSGIAYNRSCIQSFPDRLILWDNIKGRCGYNSSTCDPSYLFDD</sequence>
<reference evidence="3" key="2">
    <citation type="submission" date="2025-08" db="UniProtKB">
        <authorList>
            <consortium name="RefSeq"/>
        </authorList>
    </citation>
    <scope>IDENTIFICATION</scope>
    <source>
        <tissue evidence="3">Whole sample</tissue>
    </source>
</reference>
<name>A0A8B8BT00_CRAVI</name>
<evidence type="ECO:0000256" key="1">
    <source>
        <dbReference type="SAM" id="SignalP"/>
    </source>
</evidence>
<reference evidence="2" key="1">
    <citation type="submission" date="2024-06" db="UniProtKB">
        <authorList>
            <consortium name="RefSeq"/>
        </authorList>
    </citation>
    <scope>NUCLEOTIDE SEQUENCE [LARGE SCALE GENOMIC DNA]</scope>
</reference>
<feature type="chain" id="PRO_5034595731" evidence="1">
    <location>
        <begin position="19"/>
        <end position="177"/>
    </location>
</feature>
<organism evidence="2 3">
    <name type="scientific">Crassostrea virginica</name>
    <name type="common">Eastern oyster</name>
    <dbReference type="NCBI Taxonomy" id="6565"/>
    <lineage>
        <taxon>Eukaryota</taxon>
        <taxon>Metazoa</taxon>
        <taxon>Spiralia</taxon>
        <taxon>Lophotrochozoa</taxon>
        <taxon>Mollusca</taxon>
        <taxon>Bivalvia</taxon>
        <taxon>Autobranchia</taxon>
        <taxon>Pteriomorphia</taxon>
        <taxon>Ostreida</taxon>
        <taxon>Ostreoidea</taxon>
        <taxon>Ostreidae</taxon>
        <taxon>Crassostrea</taxon>
    </lineage>
</organism>
<keyword evidence="2" id="KW-1185">Reference proteome</keyword>
<keyword evidence="1" id="KW-0732">Signal</keyword>
<evidence type="ECO:0000313" key="3">
    <source>
        <dbReference type="RefSeq" id="XP_022306420.1"/>
    </source>
</evidence>
<dbReference type="OrthoDB" id="6159523at2759"/>
<protein>
    <submittedName>
        <fullName evidence="3">Uncharacterized protein LOC111112854</fullName>
    </submittedName>
</protein>
<dbReference type="KEGG" id="cvn:111112854"/>
<dbReference type="AlphaFoldDB" id="A0A8B8BT00"/>
<accession>A0A8B8BT00</accession>